<protein>
    <recommendedName>
        <fullName evidence="4">O-methyltransferase C-terminal domain-containing protein</fullName>
    </recommendedName>
</protein>
<dbReference type="InterPro" id="IPR001077">
    <property type="entry name" value="COMT_C"/>
</dbReference>
<dbReference type="SUPFAM" id="SSF53335">
    <property type="entry name" value="S-adenosyl-L-methionine-dependent methyltransferases"/>
    <property type="match status" value="1"/>
</dbReference>
<keyword evidence="2" id="KW-0808">Transferase</keyword>
<dbReference type="GO" id="GO:0008171">
    <property type="term" value="F:O-methyltransferase activity"/>
    <property type="evidence" value="ECO:0007669"/>
    <property type="project" value="InterPro"/>
</dbReference>
<dbReference type="AlphaFoldDB" id="A0AAD7TI01"/>
<evidence type="ECO:0000256" key="1">
    <source>
        <dbReference type="ARBA" id="ARBA00022603"/>
    </source>
</evidence>
<feature type="domain" description="O-methyltransferase C-terminal" evidence="4">
    <location>
        <begin position="299"/>
        <end position="432"/>
    </location>
</feature>
<dbReference type="PANTHER" id="PTHR43712">
    <property type="entry name" value="PUTATIVE (AFU_ORTHOLOGUE AFUA_4G14580)-RELATED"/>
    <property type="match status" value="1"/>
</dbReference>
<accession>A0AAD7TI01</accession>
<evidence type="ECO:0000313" key="5">
    <source>
        <dbReference type="EMBL" id="KAJ8461892.1"/>
    </source>
</evidence>
<proteinExistence type="predicted"/>
<gene>
    <name evidence="5" type="ORF">ONZ51_g11255</name>
</gene>
<dbReference type="Gene3D" id="3.40.50.150">
    <property type="entry name" value="Vaccinia Virus protein VP39"/>
    <property type="match status" value="1"/>
</dbReference>
<dbReference type="InterPro" id="IPR016461">
    <property type="entry name" value="COMT-like"/>
</dbReference>
<evidence type="ECO:0000313" key="6">
    <source>
        <dbReference type="Proteomes" id="UP001215151"/>
    </source>
</evidence>
<name>A0AAD7TI01_9APHY</name>
<dbReference type="GO" id="GO:0032259">
    <property type="term" value="P:methylation"/>
    <property type="evidence" value="ECO:0007669"/>
    <property type="project" value="UniProtKB-KW"/>
</dbReference>
<sequence>MATLAALRSLHSTIGAALSEIEQVYNSQGLDYPSLDVPSYQNIPADSPLPAELKPTEKQLEQERLTTDPAVANAINLAVAAGGRLLATLQQPLISVLETSHLGHIAAALSFLEASNVAEILRDAGPDGLHAKDIARKIEEIHLGKEVAPGSPTEQIEPAKISHVLRLLATQHWLREVKPDVFANNRLSSLLDSGKTLDQLRTTPEKKYDGTNGFPAFIGFSTSELFRSVTYLRDWLLPASPSGSQSKPKPETPFHLAYNTEEGYYGWLERPENASRLAQVGSGMAIARASGRKSIADTSVFPWDKLAKDSVVVDVGGGIGSVSVQLAEPHPHLRLVVQDRAQTVAIAPKMWGDAHKDLFDSGRVSFQAQDFFEPQPQALQVPGAGAVAHPAVYLVTRVLHNWPDADCVKILANLRAAAGPDTKLIIHDMILQPLCAESAEPTSGITADNKPTSVPSLQAPLENWGKAVAPGHLADITMLTLMNARERTLEELRELTLAAGWRITDVDRSPPPLPWGYIVAVPV</sequence>
<evidence type="ECO:0000259" key="4">
    <source>
        <dbReference type="Pfam" id="PF00891"/>
    </source>
</evidence>
<dbReference type="Pfam" id="PF00891">
    <property type="entry name" value="Methyltransf_2"/>
    <property type="match status" value="1"/>
</dbReference>
<dbReference type="Proteomes" id="UP001215151">
    <property type="component" value="Unassembled WGS sequence"/>
</dbReference>
<comment type="caution">
    <text evidence="5">The sequence shown here is derived from an EMBL/GenBank/DDBJ whole genome shotgun (WGS) entry which is preliminary data.</text>
</comment>
<evidence type="ECO:0000256" key="2">
    <source>
        <dbReference type="ARBA" id="ARBA00022679"/>
    </source>
</evidence>
<organism evidence="5 6">
    <name type="scientific">Trametes cubensis</name>
    <dbReference type="NCBI Taxonomy" id="1111947"/>
    <lineage>
        <taxon>Eukaryota</taxon>
        <taxon>Fungi</taxon>
        <taxon>Dikarya</taxon>
        <taxon>Basidiomycota</taxon>
        <taxon>Agaricomycotina</taxon>
        <taxon>Agaricomycetes</taxon>
        <taxon>Polyporales</taxon>
        <taxon>Polyporaceae</taxon>
        <taxon>Trametes</taxon>
    </lineage>
</organism>
<keyword evidence="1" id="KW-0489">Methyltransferase</keyword>
<evidence type="ECO:0000256" key="3">
    <source>
        <dbReference type="ARBA" id="ARBA00022691"/>
    </source>
</evidence>
<reference evidence="5" key="1">
    <citation type="submission" date="2022-11" db="EMBL/GenBank/DDBJ databases">
        <title>Genome Sequence of Cubamyces cubensis.</title>
        <authorList>
            <person name="Buettner E."/>
        </authorList>
    </citation>
    <scope>NUCLEOTIDE SEQUENCE</scope>
    <source>
        <strain evidence="5">MPL-01</strain>
    </source>
</reference>
<dbReference type="InterPro" id="IPR036388">
    <property type="entry name" value="WH-like_DNA-bd_sf"/>
</dbReference>
<dbReference type="Gene3D" id="1.10.10.10">
    <property type="entry name" value="Winged helix-like DNA-binding domain superfamily/Winged helix DNA-binding domain"/>
    <property type="match status" value="1"/>
</dbReference>
<keyword evidence="6" id="KW-1185">Reference proteome</keyword>
<dbReference type="PROSITE" id="PS51683">
    <property type="entry name" value="SAM_OMT_II"/>
    <property type="match status" value="1"/>
</dbReference>
<keyword evidence="3" id="KW-0949">S-adenosyl-L-methionine</keyword>
<dbReference type="EMBL" id="JAPEVG010000515">
    <property type="protein sequence ID" value="KAJ8461892.1"/>
    <property type="molecule type" value="Genomic_DNA"/>
</dbReference>
<dbReference type="InterPro" id="IPR029063">
    <property type="entry name" value="SAM-dependent_MTases_sf"/>
</dbReference>
<dbReference type="PANTHER" id="PTHR43712:SF2">
    <property type="entry name" value="O-METHYLTRANSFERASE CICE"/>
    <property type="match status" value="1"/>
</dbReference>